<dbReference type="PROSITE" id="PS50186">
    <property type="entry name" value="DEP"/>
    <property type="match status" value="1"/>
</dbReference>
<dbReference type="Pfam" id="PF03547">
    <property type="entry name" value="Mem_trans"/>
    <property type="match status" value="1"/>
</dbReference>
<dbReference type="InterPro" id="IPR051832">
    <property type="entry name" value="mTOR-Rac_regulators"/>
</dbReference>
<evidence type="ECO:0000256" key="1">
    <source>
        <dbReference type="ARBA" id="ARBA00004141"/>
    </source>
</evidence>
<dbReference type="InterPro" id="IPR036388">
    <property type="entry name" value="WH-like_DNA-bd_sf"/>
</dbReference>
<dbReference type="SMART" id="SM00049">
    <property type="entry name" value="DEP"/>
    <property type="match status" value="1"/>
</dbReference>
<proteinExistence type="predicted"/>
<feature type="transmembrane region" description="Helical" evidence="5">
    <location>
        <begin position="257"/>
        <end position="280"/>
    </location>
</feature>
<dbReference type="InterPro" id="IPR036390">
    <property type="entry name" value="WH_DNA-bd_sf"/>
</dbReference>
<feature type="domain" description="DEP" evidence="6">
    <location>
        <begin position="800"/>
        <end position="865"/>
    </location>
</feature>
<dbReference type="InterPro" id="IPR036259">
    <property type="entry name" value="MFS_trans_sf"/>
</dbReference>
<dbReference type="AlphaFoldDB" id="A0A836ETJ5"/>
<feature type="transmembrane region" description="Helical" evidence="5">
    <location>
        <begin position="579"/>
        <end position="598"/>
    </location>
</feature>
<dbReference type="GO" id="GO:0030514">
    <property type="term" value="P:negative regulation of BMP signaling pathway"/>
    <property type="evidence" value="ECO:0007669"/>
    <property type="project" value="TreeGrafter"/>
</dbReference>
<evidence type="ECO:0000259" key="6">
    <source>
        <dbReference type="PROSITE" id="PS50186"/>
    </source>
</evidence>
<dbReference type="InterPro" id="IPR004776">
    <property type="entry name" value="Mem_transp_PIN-like"/>
</dbReference>
<evidence type="ECO:0000256" key="4">
    <source>
        <dbReference type="ARBA" id="ARBA00023136"/>
    </source>
</evidence>
<feature type="transmembrane region" description="Helical" evidence="5">
    <location>
        <begin position="321"/>
        <end position="341"/>
    </location>
</feature>
<evidence type="ECO:0000313" key="7">
    <source>
        <dbReference type="EMBL" id="KAG5306037.1"/>
    </source>
</evidence>
<comment type="caution">
    <text evidence="7">The sequence shown here is derived from an EMBL/GenBank/DDBJ whole genome shotgun (WGS) entry which is preliminary data.</text>
</comment>
<feature type="transmembrane region" description="Helical" evidence="5">
    <location>
        <begin position="495"/>
        <end position="525"/>
    </location>
</feature>
<dbReference type="InterPro" id="IPR000591">
    <property type="entry name" value="DEP_dom"/>
</dbReference>
<keyword evidence="4 5" id="KW-0472">Membrane</keyword>
<feature type="non-terminal residue" evidence="7">
    <location>
        <position position="865"/>
    </location>
</feature>
<dbReference type="Pfam" id="PF05462">
    <property type="entry name" value="Dicty_CAR"/>
    <property type="match status" value="1"/>
</dbReference>
<dbReference type="Gene3D" id="1.20.1070.10">
    <property type="entry name" value="Rhodopsin 7-helix transmembrane proteins"/>
    <property type="match status" value="1"/>
</dbReference>
<dbReference type="GO" id="GO:0035556">
    <property type="term" value="P:intracellular signal transduction"/>
    <property type="evidence" value="ECO:0007669"/>
    <property type="project" value="InterPro"/>
</dbReference>
<keyword evidence="3 5" id="KW-1133">Transmembrane helix</keyword>
<dbReference type="CDD" id="cd04443">
    <property type="entry name" value="DEP_GPR155"/>
    <property type="match status" value="1"/>
</dbReference>
<dbReference type="SUPFAM" id="SSF46785">
    <property type="entry name" value="Winged helix' DNA-binding domain"/>
    <property type="match status" value="1"/>
</dbReference>
<feature type="transmembrane region" description="Helical" evidence="5">
    <location>
        <begin position="216"/>
        <end position="237"/>
    </location>
</feature>
<evidence type="ECO:0000256" key="2">
    <source>
        <dbReference type="ARBA" id="ARBA00022692"/>
    </source>
</evidence>
<keyword evidence="8" id="KW-1185">Reference proteome</keyword>
<feature type="transmembrane region" description="Helical" evidence="5">
    <location>
        <begin position="537"/>
        <end position="559"/>
    </location>
</feature>
<feature type="transmembrane region" description="Helical" evidence="5">
    <location>
        <begin position="393"/>
        <end position="415"/>
    </location>
</feature>
<feature type="transmembrane region" description="Helical" evidence="5">
    <location>
        <begin position="122"/>
        <end position="140"/>
    </location>
</feature>
<dbReference type="SUPFAM" id="SSF103473">
    <property type="entry name" value="MFS general substrate transporter"/>
    <property type="match status" value="1"/>
</dbReference>
<feature type="transmembrane region" description="Helical" evidence="5">
    <location>
        <begin position="465"/>
        <end position="483"/>
    </location>
</feature>
<dbReference type="Proteomes" id="UP000667349">
    <property type="component" value="Unassembled WGS sequence"/>
</dbReference>
<feature type="transmembrane region" description="Helical" evidence="5">
    <location>
        <begin position="361"/>
        <end position="381"/>
    </location>
</feature>
<keyword evidence="2 5" id="KW-0812">Transmembrane</keyword>
<accession>A0A836ETJ5</accession>
<name>A0A836ETJ5_9HYME</name>
<feature type="transmembrane region" description="Helical" evidence="5">
    <location>
        <begin position="435"/>
        <end position="453"/>
    </location>
</feature>
<feature type="transmembrane region" description="Helical" evidence="5">
    <location>
        <begin position="729"/>
        <end position="752"/>
    </location>
</feature>
<evidence type="ECO:0000313" key="8">
    <source>
        <dbReference type="Proteomes" id="UP000667349"/>
    </source>
</evidence>
<comment type="subcellular location">
    <subcellularLocation>
        <location evidence="1">Membrane</location>
        <topology evidence="1">Multi-pass membrane protein</topology>
    </subcellularLocation>
</comment>
<dbReference type="Gene3D" id="1.10.10.10">
    <property type="entry name" value="Winged helix-like DNA-binding domain superfamily/Winged helix DNA-binding domain"/>
    <property type="match status" value="1"/>
</dbReference>
<dbReference type="PANTHER" id="PTHR22829">
    <property type="entry name" value="DEP DOMAIN PROTEIN"/>
    <property type="match status" value="1"/>
</dbReference>
<feature type="non-terminal residue" evidence="7">
    <location>
        <position position="1"/>
    </location>
</feature>
<dbReference type="Pfam" id="PF00610">
    <property type="entry name" value="DEP"/>
    <property type="match status" value="1"/>
</dbReference>
<evidence type="ECO:0000256" key="3">
    <source>
        <dbReference type="ARBA" id="ARBA00022989"/>
    </source>
</evidence>
<reference evidence="7" key="1">
    <citation type="submission" date="2020-02" db="EMBL/GenBank/DDBJ databases">
        <title>Relaxed selection underlies rapid genomic changes in the transitions from sociality to social parasitism in ants.</title>
        <authorList>
            <person name="Bi X."/>
        </authorList>
    </citation>
    <scope>NUCLEOTIDE SEQUENCE</scope>
    <source>
        <strain evidence="7">BGI-DK2013a</strain>
        <tissue evidence="7">Whole body</tissue>
    </source>
</reference>
<dbReference type="EMBL" id="JAANHZ010000856">
    <property type="protein sequence ID" value="KAG5306037.1"/>
    <property type="molecule type" value="Genomic_DNA"/>
</dbReference>
<feature type="transmembrane region" description="Helical" evidence="5">
    <location>
        <begin position="286"/>
        <end position="309"/>
    </location>
</feature>
<feature type="transmembrane region" description="Helical" evidence="5">
    <location>
        <begin position="92"/>
        <end position="110"/>
    </location>
</feature>
<organism evidence="7 8">
    <name type="scientific">Acromyrmex insinuator</name>
    <dbReference type="NCBI Taxonomy" id="230686"/>
    <lineage>
        <taxon>Eukaryota</taxon>
        <taxon>Metazoa</taxon>
        <taxon>Ecdysozoa</taxon>
        <taxon>Arthropoda</taxon>
        <taxon>Hexapoda</taxon>
        <taxon>Insecta</taxon>
        <taxon>Pterygota</taxon>
        <taxon>Neoptera</taxon>
        <taxon>Endopterygota</taxon>
        <taxon>Hymenoptera</taxon>
        <taxon>Apocrita</taxon>
        <taxon>Aculeata</taxon>
        <taxon>Formicoidea</taxon>
        <taxon>Formicidae</taxon>
        <taxon>Myrmicinae</taxon>
        <taxon>Acromyrmex</taxon>
    </lineage>
</organism>
<dbReference type="PANTHER" id="PTHR22829:SF5">
    <property type="entry name" value="INTEGRAL MEMBRANE PROTEIN GPR155"/>
    <property type="match status" value="1"/>
</dbReference>
<feature type="transmembrane region" description="Helical" evidence="5">
    <location>
        <begin position="152"/>
        <end position="174"/>
    </location>
</feature>
<sequence length="865" mass="96160">MTLLLSRGCHSWANDLGDASVITVSPLLFEHTDEHGAVRQDLRDESGEADRICHRLGIQHGGVINEESVVSTSSLLSINQYAETANGPTDNLYLALIQCFGIILCGYIAGRFDMITKTGANGLNTFVGTFALPSLIFLSLGKLHFTLVNWKFLLAVLLAKSCVFITVLVVSLVIQKPSNPGRAALFAIFTTQSNDFAIGYPMIYALYGRTHPEYAAYLYLMAPISLAILNPIGFILLEIGKRRVEEHTNCKDMVYSIVKGVVLNPVLFMTVLGIVGNFIFNHNVPRLLATILEVFGNAFSASALFLLGIMMVGKIHKLKGTALVIPGILISVKLLVLPLVIRESIILLNAGDNVTETRNLSTYGFLYGTIPTAPALFIFTLRYNIEIDLIASAMVACTFLSAPLMFVSAKVINAVSAGITPASYAEQLNNFSFDISVASAAACIWLLICFLGFGRKRYNKVTHRCTLCIVIAQLAIAIGVIIWSKLNSDSNQILWYIQFILITTGVYASRIWTAAIAATLLFLSSRSLSFVENLQKWFYPFGWGVPLLMVTLICVAVRLNPSDLDFKNPNFQLGRTQAAISSFILIFCFIVTLGCLILQQRYQRRHNTMSYGHLRNNVQNSTTENNERPIIDVEDLVSPLINSTSIINCEFQNGCSNEACRANEEGDRCEEENETNVDDDPQILRHAVFLILLLCSMFIGLSISVGTLIMEQLTGIYAELAFLDVTLNFGQSLIAFAIFGLDPSLGKLGCWFRKMCRKWQSGKELQLPCEEALSSEVKEIREQFSRCHLDACRARISMCRRRLLKVYRGVFSGTDLVNWLLEVGIVDNREDAVRYGRCLLESRVLQHVDGTHHFYDQNLLYTFNA</sequence>
<dbReference type="InterPro" id="IPR037368">
    <property type="entry name" value="GPR155_DEP"/>
</dbReference>
<feature type="transmembrane region" description="Helical" evidence="5">
    <location>
        <begin position="687"/>
        <end position="709"/>
    </location>
</feature>
<protein>
    <submittedName>
        <fullName evidence="7">GP155 protein</fullName>
    </submittedName>
</protein>
<gene>
    <name evidence="7" type="primary">Gpr155</name>
    <name evidence="7" type="ORF">G6Z75_0007666</name>
</gene>
<dbReference type="GO" id="GO:0016020">
    <property type="term" value="C:membrane"/>
    <property type="evidence" value="ECO:0007669"/>
    <property type="project" value="UniProtKB-SubCell"/>
</dbReference>
<evidence type="ECO:0000256" key="5">
    <source>
        <dbReference type="SAM" id="Phobius"/>
    </source>
</evidence>
<dbReference type="GO" id="GO:0055085">
    <property type="term" value="P:transmembrane transport"/>
    <property type="evidence" value="ECO:0007669"/>
    <property type="project" value="InterPro"/>
</dbReference>